<sequence>MTSMTEREERDIREYVASQTPRESQDEVTLVQKVGRRRLAGRTHDLYDVWMSSGQRWWVITDMTNLYSQNDFKSLDQVFTYHIGLNIVLQEQFKVQPNEEQTEHVGRSWRRYIGAVEAMATAEEAEDFQAVGIRCREVLLALVRDYTDADWVQQPEERPKDASAKQWFEIFSRSLTKKSKLRSYMKTLAEKTWDMTVWLQHYVDATESDAEIVLEATQQILKIFTLLRIRVENPDEQRCPNCDSYQLAEESSGLVEHEGKFGTFLYDECSSCGWKSDQEFDPWPPDRIQRLIDYASGTWNPPKKELEDFEV</sequence>
<dbReference type="EMBL" id="CP127173">
    <property type="protein sequence ID" value="WIV59054.1"/>
    <property type="molecule type" value="Genomic_DNA"/>
</dbReference>
<accession>A0ABY8XTU3</accession>
<name>A0ABY8XTU3_9PSEU</name>
<dbReference type="Proteomes" id="UP001227101">
    <property type="component" value="Chromosome"/>
</dbReference>
<gene>
    <name evidence="1" type="ORF">QP939_10680</name>
</gene>
<evidence type="ECO:0000313" key="2">
    <source>
        <dbReference type="Proteomes" id="UP001227101"/>
    </source>
</evidence>
<proteinExistence type="predicted"/>
<organism evidence="1 2">
    <name type="scientific">Amycolatopsis nalaikhensis</name>
    <dbReference type="NCBI Taxonomy" id="715472"/>
    <lineage>
        <taxon>Bacteria</taxon>
        <taxon>Bacillati</taxon>
        <taxon>Actinomycetota</taxon>
        <taxon>Actinomycetes</taxon>
        <taxon>Pseudonocardiales</taxon>
        <taxon>Pseudonocardiaceae</taxon>
        <taxon>Amycolatopsis</taxon>
    </lineage>
</organism>
<keyword evidence="2" id="KW-1185">Reference proteome</keyword>
<protein>
    <submittedName>
        <fullName evidence="1">Uncharacterized protein</fullName>
    </submittedName>
</protein>
<reference evidence="1 2" key="1">
    <citation type="submission" date="2023-06" db="EMBL/GenBank/DDBJ databases">
        <authorList>
            <person name="Oyuntsetseg B."/>
            <person name="Kim S.B."/>
        </authorList>
    </citation>
    <scope>NUCLEOTIDE SEQUENCE [LARGE SCALE GENOMIC DNA]</scope>
    <source>
        <strain evidence="1 2">2-2</strain>
    </source>
</reference>
<evidence type="ECO:0000313" key="1">
    <source>
        <dbReference type="EMBL" id="WIV59054.1"/>
    </source>
</evidence>
<dbReference type="RefSeq" id="WP_285456509.1">
    <property type="nucleotide sequence ID" value="NZ_CP127173.1"/>
</dbReference>